<sequence length="142" mass="16467">MYLTLLHNTGIHKHIGKEYFLDAPNEESFMPLWRACEEFFDTSKEKPRKLGDLVKILRSRPFKLKQGMIDMWLPAFLIIKKNDYSLYNDTGIYIPTITREVLDIMQKSPAGFSIKAFNVDGVKLGTVVKRIKLYNELIANVI</sequence>
<organism evidence="1">
    <name type="scientific">human gut metagenome</name>
    <dbReference type="NCBI Taxonomy" id="408170"/>
    <lineage>
        <taxon>unclassified sequences</taxon>
        <taxon>metagenomes</taxon>
        <taxon>organismal metagenomes</taxon>
    </lineage>
</organism>
<gene>
    <name evidence="1" type="ORF">OBE_02100</name>
</gene>
<dbReference type="EMBL" id="AJWZ01001364">
    <property type="protein sequence ID" value="EKC74011.1"/>
    <property type="molecule type" value="Genomic_DNA"/>
</dbReference>
<name>K1UR83_9ZZZZ</name>
<evidence type="ECO:0000313" key="1">
    <source>
        <dbReference type="EMBL" id="EKC74011.1"/>
    </source>
</evidence>
<comment type="caution">
    <text evidence="1">The sequence shown here is derived from an EMBL/GenBank/DDBJ whole genome shotgun (WGS) entry which is preliminary data.</text>
</comment>
<reference evidence="1" key="1">
    <citation type="journal article" date="2013" name="Environ. Microbiol.">
        <title>Microbiota from the distal guts of lean and obese adolescents exhibit partial functional redundancy besides clear differences in community structure.</title>
        <authorList>
            <person name="Ferrer M."/>
            <person name="Ruiz A."/>
            <person name="Lanza F."/>
            <person name="Haange S.B."/>
            <person name="Oberbach A."/>
            <person name="Till H."/>
            <person name="Bargiela R."/>
            <person name="Campoy C."/>
            <person name="Segura M.T."/>
            <person name="Richter M."/>
            <person name="von Bergen M."/>
            <person name="Seifert J."/>
            <person name="Suarez A."/>
        </authorList>
    </citation>
    <scope>NUCLEOTIDE SEQUENCE</scope>
</reference>
<proteinExistence type="predicted"/>
<accession>K1UR83</accession>
<protein>
    <submittedName>
        <fullName evidence="1">Uncharacterized protein</fullName>
    </submittedName>
</protein>
<dbReference type="AlphaFoldDB" id="K1UR83"/>